<dbReference type="RefSeq" id="WP_021798187.1">
    <property type="nucleotide sequence ID" value="NZ_ACVN02000239.1"/>
</dbReference>
<dbReference type="GeneID" id="95360347"/>
<sequence>MSERAGGPGSPDGAAPEWAGWMSPSRYDEFIDLCADALAGHGVRAVYDGDGVLIAEDGTNYGLDNLSRIVRAEPPERWPQVVGAFFDSITDRDGAAGPIDPSTVFLSCQPREALPGPLAPALTEVLPGIVLVPAVDRPTSVEKLFGEGERTRPLGGLAGLVELGRRNLARVRFEQEAIIVDHERPDSVVVAIGADDPYAAGRLGVLDAVVPAAHRGDVGIVVAAPHQGLLLVHAIRGAGMVPALNGMLRFARAQYASAPRALSPHLYFIDADGGVQRITGPVADSELGIRVEGPFAAALQRAGMIDQASRAGEEQA</sequence>
<evidence type="ECO:0000313" key="2">
    <source>
        <dbReference type="Proteomes" id="UP000017052"/>
    </source>
</evidence>
<keyword evidence="2" id="KW-1185">Reference proteome</keyword>
<name>U2PS04_9ACTN</name>
<comment type="caution">
    <text evidence="1">The sequence shown here is derived from an EMBL/GenBank/DDBJ whole genome shotgun (WGS) entry which is preliminary data.</text>
</comment>
<gene>
    <name evidence="1" type="ORF">HMPREF0682_2637</name>
</gene>
<reference evidence="1" key="1">
    <citation type="submission" date="2013-08" db="EMBL/GenBank/DDBJ databases">
        <authorList>
            <person name="Durkin A.S."/>
            <person name="Haft D.R."/>
            <person name="McCorrison J."/>
            <person name="Torralba M."/>
            <person name="Gillis M."/>
            <person name="Haft D.H."/>
            <person name="Methe B."/>
            <person name="Sutton G."/>
            <person name="Nelson K.E."/>
        </authorList>
    </citation>
    <scope>NUCLEOTIDE SEQUENCE [LARGE SCALE GENOMIC DNA]</scope>
    <source>
        <strain evidence="1">F0233</strain>
    </source>
</reference>
<dbReference type="EMBL" id="ACVN02000239">
    <property type="protein sequence ID" value="ERK53305.1"/>
    <property type="molecule type" value="Genomic_DNA"/>
</dbReference>
<dbReference type="AlphaFoldDB" id="U2PS04"/>
<proteinExistence type="predicted"/>
<dbReference type="OrthoDB" id="3731519at2"/>
<evidence type="ECO:0000313" key="1">
    <source>
        <dbReference type="EMBL" id="ERK53305.1"/>
    </source>
</evidence>
<organism evidence="1 2">
    <name type="scientific">Propionibacterium acidifaciens F0233</name>
    <dbReference type="NCBI Taxonomy" id="553198"/>
    <lineage>
        <taxon>Bacteria</taxon>
        <taxon>Bacillati</taxon>
        <taxon>Actinomycetota</taxon>
        <taxon>Actinomycetes</taxon>
        <taxon>Propionibacteriales</taxon>
        <taxon>Propionibacteriaceae</taxon>
        <taxon>Propionibacterium</taxon>
    </lineage>
</organism>
<protein>
    <submittedName>
        <fullName evidence="1">Uncharacterized protein</fullName>
    </submittedName>
</protein>
<accession>U2PS04</accession>
<dbReference type="Proteomes" id="UP000017052">
    <property type="component" value="Unassembled WGS sequence"/>
</dbReference>